<dbReference type="InterPro" id="IPR019820">
    <property type="entry name" value="Sec-indep_translocase_CS"/>
</dbReference>
<comment type="subunit">
    <text evidence="5">Forms a complex with TatA.</text>
</comment>
<keyword evidence="4 5" id="KW-0472">Membrane</keyword>
<keyword evidence="3 5" id="KW-1133">Transmembrane helix</keyword>
<dbReference type="RefSeq" id="WP_115993729.1">
    <property type="nucleotide sequence ID" value="NZ_QRDY01000009.1"/>
</dbReference>
<feature type="transmembrane region" description="Helical" evidence="5">
    <location>
        <begin position="20"/>
        <end position="45"/>
    </location>
</feature>
<comment type="caution">
    <text evidence="5">Lacks conserved residue(s) required for the propagation of feature annotation.</text>
</comment>
<keyword evidence="5" id="KW-0813">Transport</keyword>
<dbReference type="Pfam" id="PF00902">
    <property type="entry name" value="TatC"/>
    <property type="match status" value="1"/>
</dbReference>
<dbReference type="GO" id="GO:0033281">
    <property type="term" value="C:TAT protein transport complex"/>
    <property type="evidence" value="ECO:0007669"/>
    <property type="project" value="UniProtKB-UniRule"/>
</dbReference>
<dbReference type="HAMAP" id="MF_00902">
    <property type="entry name" value="TatC"/>
    <property type="match status" value="1"/>
</dbReference>
<feature type="transmembrane region" description="Helical" evidence="5">
    <location>
        <begin position="107"/>
        <end position="135"/>
    </location>
</feature>
<evidence type="ECO:0000256" key="2">
    <source>
        <dbReference type="ARBA" id="ARBA00022692"/>
    </source>
</evidence>
<dbReference type="EMBL" id="QRDY01000009">
    <property type="protein sequence ID" value="RED58064.1"/>
    <property type="molecule type" value="Genomic_DNA"/>
</dbReference>
<dbReference type="Proteomes" id="UP000256869">
    <property type="component" value="Unassembled WGS sequence"/>
</dbReference>
<keyword evidence="5" id="KW-1003">Cell membrane</keyword>
<dbReference type="AlphaFoldDB" id="A0A3D9I8E5"/>
<comment type="similarity">
    <text evidence="5">Belongs to the TatC family.</text>
</comment>
<dbReference type="PRINTS" id="PR01840">
    <property type="entry name" value="TATCFAMILY"/>
</dbReference>
<accession>A0A3D9I8E5</accession>
<feature type="transmembrane region" description="Helical" evidence="5">
    <location>
        <begin position="155"/>
        <end position="182"/>
    </location>
</feature>
<evidence type="ECO:0000256" key="4">
    <source>
        <dbReference type="ARBA" id="ARBA00023136"/>
    </source>
</evidence>
<comment type="caution">
    <text evidence="6">The sequence shown here is derived from an EMBL/GenBank/DDBJ whole genome shotgun (WGS) entry which is preliminary data.</text>
</comment>
<proteinExistence type="inferred from homology"/>
<dbReference type="InterPro" id="IPR002033">
    <property type="entry name" value="TatC"/>
</dbReference>
<keyword evidence="5" id="KW-0653">Protein transport</keyword>
<evidence type="ECO:0000256" key="5">
    <source>
        <dbReference type="HAMAP-Rule" id="MF_00902"/>
    </source>
</evidence>
<organism evidence="6 7">
    <name type="scientific">Cohnella lupini</name>
    <dbReference type="NCBI Taxonomy" id="1294267"/>
    <lineage>
        <taxon>Bacteria</taxon>
        <taxon>Bacillati</taxon>
        <taxon>Bacillota</taxon>
        <taxon>Bacilli</taxon>
        <taxon>Bacillales</taxon>
        <taxon>Paenibacillaceae</taxon>
        <taxon>Cohnella</taxon>
    </lineage>
</organism>
<dbReference type="GO" id="GO:0043953">
    <property type="term" value="P:protein transport by the Tat complex"/>
    <property type="evidence" value="ECO:0007669"/>
    <property type="project" value="UniProtKB-UniRule"/>
</dbReference>
<dbReference type="GO" id="GO:0009977">
    <property type="term" value="F:proton motive force dependent protein transmembrane transporter activity"/>
    <property type="evidence" value="ECO:0007669"/>
    <property type="project" value="TreeGrafter"/>
</dbReference>
<keyword evidence="7" id="KW-1185">Reference proteome</keyword>
<gene>
    <name evidence="5" type="primary">tatC</name>
    <name evidence="6" type="ORF">DFP95_109100</name>
</gene>
<evidence type="ECO:0000256" key="3">
    <source>
        <dbReference type="ARBA" id="ARBA00022989"/>
    </source>
</evidence>
<comment type="subcellular location">
    <subcellularLocation>
        <location evidence="5">Cell membrane</location>
        <topology evidence="5">Multi-pass membrane protein</topology>
    </subcellularLocation>
    <subcellularLocation>
        <location evidence="1">Membrane</location>
        <topology evidence="1">Multi-pass membrane protein</topology>
    </subcellularLocation>
</comment>
<evidence type="ECO:0000256" key="1">
    <source>
        <dbReference type="ARBA" id="ARBA00004141"/>
    </source>
</evidence>
<keyword evidence="5" id="KW-0811">Translocation</keyword>
<dbReference type="PROSITE" id="PS01218">
    <property type="entry name" value="TATC"/>
    <property type="match status" value="1"/>
</dbReference>
<dbReference type="PANTHER" id="PTHR30371">
    <property type="entry name" value="SEC-INDEPENDENT PROTEIN TRANSLOCASE PROTEIN TATC"/>
    <property type="match status" value="1"/>
</dbReference>
<feature type="transmembrane region" description="Helical" evidence="5">
    <location>
        <begin position="194"/>
        <end position="224"/>
    </location>
</feature>
<dbReference type="NCBIfam" id="TIGR00945">
    <property type="entry name" value="tatC"/>
    <property type="match status" value="1"/>
</dbReference>
<dbReference type="OrthoDB" id="9777044at2"/>
<comment type="function">
    <text evidence="5">Part of the twin-arginine translocation (Tat) system that transports large folded proteins containing a characteristic twin-arginine motif in their signal peptide across membranes.</text>
</comment>
<feature type="transmembrane region" description="Helical" evidence="5">
    <location>
        <begin position="65"/>
        <end position="86"/>
    </location>
</feature>
<reference evidence="6 7" key="1">
    <citation type="submission" date="2018-07" db="EMBL/GenBank/DDBJ databases">
        <title>Genomic Encyclopedia of Type Strains, Phase III (KMG-III): the genomes of soil and plant-associated and newly described type strains.</title>
        <authorList>
            <person name="Whitman W."/>
        </authorList>
    </citation>
    <scope>NUCLEOTIDE SEQUENCE [LARGE SCALE GENOMIC DNA]</scope>
    <source>
        <strain evidence="6 7">CECT 8236</strain>
    </source>
</reference>
<sequence length="252" mass="28084">MSQFFKMPVMSHVSELRKRLIAVAVVFAIGMIGGMIVSPRLFGYLKSVPPASGMTWNAFSPWDGIQMYMTLSVVLAMVVTLPFALQQLWAFVKKGLSAHEQAATLRYIPFSLGCLIVGLSFGYYVVFPLSFSFVTSVSERMSLVETYGVSHYFRFMFNIVIPVAVAFELPIVVMFLTGIGILTPQKLHKMRRVAYLILVIVSTAITPPDFLSAFIVLIPLVILYEGSVWLSRGVFRRREARMGLANAHANPS</sequence>
<name>A0A3D9I8E5_9BACL</name>
<dbReference type="PANTHER" id="PTHR30371:SF4">
    <property type="entry name" value="SEC-INDEPENDENT PROTEIN TRANSLOCASE PROTEIN TATCD"/>
    <property type="match status" value="1"/>
</dbReference>
<evidence type="ECO:0000313" key="6">
    <source>
        <dbReference type="EMBL" id="RED58064.1"/>
    </source>
</evidence>
<evidence type="ECO:0000313" key="7">
    <source>
        <dbReference type="Proteomes" id="UP000256869"/>
    </source>
</evidence>
<dbReference type="GO" id="GO:0065002">
    <property type="term" value="P:intracellular protein transmembrane transport"/>
    <property type="evidence" value="ECO:0007669"/>
    <property type="project" value="TreeGrafter"/>
</dbReference>
<keyword evidence="2 5" id="KW-0812">Transmembrane</keyword>
<protein>
    <recommendedName>
        <fullName evidence="5">Sec-independent protein translocase protein TatC</fullName>
    </recommendedName>
</protein>